<dbReference type="PANTHER" id="PTHR44427">
    <property type="entry name" value="CARCINOEMBRYONIC ANTIGEN-RELATED CELL ADHESION MOLECULE 19"/>
    <property type="match status" value="1"/>
</dbReference>
<keyword evidence="2" id="KW-0325">Glycoprotein</keyword>
<dbReference type="Proteomes" id="UP000198724">
    <property type="component" value="Unassembled WGS sequence"/>
</dbReference>
<dbReference type="InterPro" id="IPR035986">
    <property type="entry name" value="PKD_dom_sf"/>
</dbReference>
<name>A0A1I2YF25_9BACT</name>
<dbReference type="PROSITE" id="PS50835">
    <property type="entry name" value="IG_LIKE"/>
    <property type="match status" value="2"/>
</dbReference>
<dbReference type="SUPFAM" id="SSF48726">
    <property type="entry name" value="Immunoglobulin"/>
    <property type="match status" value="2"/>
</dbReference>
<accession>A0A1I2YF25</accession>
<dbReference type="NCBIfam" id="TIGR04183">
    <property type="entry name" value="Por_Secre_tail"/>
    <property type="match status" value="1"/>
</dbReference>
<evidence type="ECO:0000313" key="5">
    <source>
        <dbReference type="Proteomes" id="UP000198724"/>
    </source>
</evidence>
<dbReference type="SUPFAM" id="SSF49299">
    <property type="entry name" value="PKD domain"/>
    <property type="match status" value="2"/>
</dbReference>
<dbReference type="InterPro" id="IPR026444">
    <property type="entry name" value="Secre_tail"/>
</dbReference>
<evidence type="ECO:0000313" key="4">
    <source>
        <dbReference type="EMBL" id="SFH24250.1"/>
    </source>
</evidence>
<sequence>MKQRFTQLIAKAISARLGKVYLTSWLLLLFLMMGNVALGQPTTIYNNGFTSAAGLSFEFTYVGTGGPVISNNELLVPGTNGNPRGYQGYVVVNTGLTIYPDVSYRVSVRARENAGDGKLEILSGSSITAAKNPANRILTSTGNNVTSTTYRTLNSNSFTVNAQQTLYIGLYVETAINNASMFIDDLIITQTCVNLPAAPNTTPNSRCGNGAVTLSASGAPNGGSYRWYSTVTGGTALTNSAGATVTGPSFTTPSLTTTTTYYVSTVSPAGCESATRTAVTATINDIPNAPTAAEQVRCGPGTVTLTASGAPASGSYRWYISNTATTPIDGATSADFTTPALAAGESRTYFVTSVSAAGCESATRTAVVARAIQTPTATVTPASPPAVCQGQTVLLTAQASPAAPSGVTYNYRWYNGDTAIPGATSATYSAATSGSYSVEISTSIGACTSARSNAVAVTVTPQPTVTVTADPAAICAGGSTTLTASGADSYTWSPAAGLSATSGATVTASPATTTTYTVTAVSGGCTVTSQVTVTVNPNPVAVITQGPNAVVCEGENVTLTAQTGTGYSYQWYLDGVIITGGTESSISTDASGSYTVEVTLGECTVMSAATIVTEQALPTIGITEGSELEFCAGGSVVLTAVADPETPEVGTYTYRWFEESSPETTLGTAQTYEVFASGTYNVEVTVNTCSVVAVEPITVTVHQLPPTTITPTGPTDFCTGGSVVLNAPVPTTGEYTYQWLLDGEEIIGETSSSLTVRDSGSYSVIVTSEEGCPNTSAATVVRVSNVEEAAITFTPPTEFCEGGSVLLEATQAPVGQTYTYQWLVNGEEIDGATGRTYLATATGDYSVRVSNGICTKTSTEVTVTVSPQPAASITSGGAAVCFVPGNTASFEVTATFTGETAEWSSDNGSFVISNQVINPETGVATATVTATGTGSATITLTASNSAAGCADASSAVVLQVKPLPTATITTSTPTTFCQGGNVVLSAPEATGNTYQWFLNGASIPGAISSSYTASAAGDYTVVVTNNECSVESAATTVTVNPAPTATISASGPTVFCSGGSITLTANTDIGTDFTWFRNGTEQVGTGPTLVVSESGSYTVSVSVSGTDCNTTSAATVVTVNPTPTATIQTSGPVTFCQGGTVTLTAPPAPAGATYAYQWFRGTTPVGTTRQITADISGDYTVRVTQGSCNATSAATTVTVNPTPTLVINNPAAVCSPTTVDLTAAAITSGSTPGLTFTYWTNEAATAPLSNPSAVAASGTYYIRGTSGAGCSVVRPVQVIINTTPATPTITNLTAGRTYFTGERFAGNYFFTLTGSPPPAGGTAVFSGPGVSLVNGTYRFTPCDALTGGQSERTFDITYTVSNANSNGSCSNSTSVTITVRRSTYTVVLQTVPFPVCKSVNTQYTARVLRDAVVTYPNPADIRTVPINVVDEGEDVSELFTIQSGIGQGNNLPSNFNNGASFSNSSLSSEEFYISRAIPRNNALPSCASTATIFSNRIYLGTPNVSINMSNPGSICPGTDVTFTATPDAVPGTLSYQWTINDNPVPGATGPTFTTSTLQNGDRVAVRFTAAGSPCGTATSNNSITMVVVVPQTVTAGNYCAGTTGASVTIGSSQTGVSYQLVQIAANGTTTNIGNPVAGTGRSISFTNQTAGTYSVIPIAARPGACGMFNQVTINETPLPTAFNVTGGGRFCTNGSGVPIGLSGSQVGVNYQLRRSVNGGAATNVGIPVAGTGAAISFGNQTVAGTYTVEATSVVDESTAACSQGMTGSATVIVDPLPTVTVNSPTTCENAPVTVNAVPSGGTGPYTYTWTVPAGWSGPVPTTASFQTAVAGIYTVRVTDSRDCASSAAATSTVTVNPRPTVSVNSPTVCAGETATVIASATGGLGPYTYTWTVPSGFDNPGNVASFPTTVAGTYSVIVTDSRSCSSSEAATSTVTVNPIRTSRASLYIENEQGEITAANPILPGEWLKITALSDIEDEGAALSYEWSIGNDVGNEWNIIKTNREDFLIIDPVEPGEFNVRVRITPNNNGVICFDPVLLITTEPLVPLPVEIIYFTAAKQGNNVLLEWATASEENNTGFEVQVSQDGFNFRKLDFVPTKNGNTVIKQVYQYTDKENGKRGTRYYRLKQIDEDGRFEYFTTKAVTFSEVASKVKAFPNPFTTKITLDIAAENSGQVQVTMWNAVGRQLMEQNVVVEEGFNTVNLDIRGDLPHGVYFLRVYLDGKMHQIKMLRE</sequence>
<dbReference type="Pfam" id="PF18962">
    <property type="entry name" value="Por_Secre_tail"/>
    <property type="match status" value="1"/>
</dbReference>
<dbReference type="STRING" id="1436961.SAMN05421739_10846"/>
<dbReference type="Pfam" id="PF19081">
    <property type="entry name" value="Ig_7"/>
    <property type="match status" value="2"/>
</dbReference>
<keyword evidence="1" id="KW-0732">Signal</keyword>
<feature type="domain" description="Ig-like" evidence="3">
    <location>
        <begin position="1041"/>
        <end position="1120"/>
    </location>
</feature>
<evidence type="ECO:0000256" key="1">
    <source>
        <dbReference type="ARBA" id="ARBA00022729"/>
    </source>
</evidence>
<gene>
    <name evidence="4" type="ORF">SAMN05421739_10846</name>
</gene>
<dbReference type="InterPro" id="IPR013783">
    <property type="entry name" value="Ig-like_fold"/>
</dbReference>
<feature type="domain" description="Ig-like" evidence="3">
    <location>
        <begin position="705"/>
        <end position="784"/>
    </location>
</feature>
<reference evidence="5" key="1">
    <citation type="submission" date="2016-10" db="EMBL/GenBank/DDBJ databases">
        <authorList>
            <person name="Varghese N."/>
            <person name="Submissions S."/>
        </authorList>
    </citation>
    <scope>NUCLEOTIDE SEQUENCE [LARGE SCALE GENOMIC DNA]</scope>
    <source>
        <strain evidence="5">LP51</strain>
    </source>
</reference>
<keyword evidence="5" id="KW-1185">Reference proteome</keyword>
<dbReference type="InterPro" id="IPR044023">
    <property type="entry name" value="Ig_7"/>
</dbReference>
<dbReference type="RefSeq" id="WP_092104680.1">
    <property type="nucleotide sequence ID" value="NZ_FOOT01000008.1"/>
</dbReference>
<dbReference type="InterPro" id="IPR050831">
    <property type="entry name" value="CEA_cell_adhesion"/>
</dbReference>
<organism evidence="4 5">
    <name type="scientific">Pontibacter chinhatensis</name>
    <dbReference type="NCBI Taxonomy" id="1436961"/>
    <lineage>
        <taxon>Bacteria</taxon>
        <taxon>Pseudomonadati</taxon>
        <taxon>Bacteroidota</taxon>
        <taxon>Cytophagia</taxon>
        <taxon>Cytophagales</taxon>
        <taxon>Hymenobacteraceae</taxon>
        <taxon>Pontibacter</taxon>
    </lineage>
</organism>
<dbReference type="EMBL" id="FOOT01000008">
    <property type="protein sequence ID" value="SFH24250.1"/>
    <property type="molecule type" value="Genomic_DNA"/>
</dbReference>
<dbReference type="OrthoDB" id="842906at2"/>
<proteinExistence type="predicted"/>
<dbReference type="CDD" id="cd00146">
    <property type="entry name" value="PKD"/>
    <property type="match status" value="1"/>
</dbReference>
<protein>
    <submittedName>
        <fullName evidence="4">Por secretion system C-terminal sorting domain-containing protein</fullName>
    </submittedName>
</protein>
<dbReference type="PANTHER" id="PTHR44427:SF5">
    <property type="entry name" value="V-SET AND IMMUNOGLOBULIN DOMAIN-CONTAINING PROTEIN 10-LIKE"/>
    <property type="match status" value="1"/>
</dbReference>
<dbReference type="InterPro" id="IPR036179">
    <property type="entry name" value="Ig-like_dom_sf"/>
</dbReference>
<evidence type="ECO:0000256" key="2">
    <source>
        <dbReference type="ARBA" id="ARBA00023180"/>
    </source>
</evidence>
<dbReference type="Gene3D" id="2.60.40.10">
    <property type="entry name" value="Immunoglobulins"/>
    <property type="match status" value="10"/>
</dbReference>
<evidence type="ECO:0000259" key="3">
    <source>
        <dbReference type="PROSITE" id="PS50835"/>
    </source>
</evidence>
<dbReference type="InterPro" id="IPR022409">
    <property type="entry name" value="PKD/Chitinase_dom"/>
</dbReference>
<dbReference type="InterPro" id="IPR007110">
    <property type="entry name" value="Ig-like_dom"/>
</dbReference>
<dbReference type="SMART" id="SM00089">
    <property type="entry name" value="PKD"/>
    <property type="match status" value="7"/>
</dbReference>